<comment type="caution">
    <text evidence="1">The sequence shown here is derived from an EMBL/GenBank/DDBJ whole genome shotgun (WGS) entry which is preliminary data.</text>
</comment>
<dbReference type="Proteomes" id="UP000238479">
    <property type="component" value="Chromosome 1"/>
</dbReference>
<evidence type="ECO:0000313" key="1">
    <source>
        <dbReference type="EMBL" id="PRQ54679.1"/>
    </source>
</evidence>
<name>A0A2P6S7Q4_ROSCH</name>
<accession>A0A2P6S7Q4</accession>
<organism evidence="1 2">
    <name type="scientific">Rosa chinensis</name>
    <name type="common">China rose</name>
    <dbReference type="NCBI Taxonomy" id="74649"/>
    <lineage>
        <taxon>Eukaryota</taxon>
        <taxon>Viridiplantae</taxon>
        <taxon>Streptophyta</taxon>
        <taxon>Embryophyta</taxon>
        <taxon>Tracheophyta</taxon>
        <taxon>Spermatophyta</taxon>
        <taxon>Magnoliopsida</taxon>
        <taxon>eudicotyledons</taxon>
        <taxon>Gunneridae</taxon>
        <taxon>Pentapetalae</taxon>
        <taxon>rosids</taxon>
        <taxon>fabids</taxon>
        <taxon>Rosales</taxon>
        <taxon>Rosaceae</taxon>
        <taxon>Rosoideae</taxon>
        <taxon>Rosoideae incertae sedis</taxon>
        <taxon>Rosa</taxon>
    </lineage>
</organism>
<evidence type="ECO:0000313" key="2">
    <source>
        <dbReference type="Proteomes" id="UP000238479"/>
    </source>
</evidence>
<reference evidence="1 2" key="1">
    <citation type="journal article" date="2018" name="Nat. Genet.">
        <title>The Rosa genome provides new insights in the design of modern roses.</title>
        <authorList>
            <person name="Bendahmane M."/>
        </authorList>
    </citation>
    <scope>NUCLEOTIDE SEQUENCE [LARGE SCALE GENOMIC DNA]</scope>
    <source>
        <strain evidence="2">cv. Old Blush</strain>
    </source>
</reference>
<keyword evidence="2" id="KW-1185">Reference proteome</keyword>
<protein>
    <submittedName>
        <fullName evidence="1">Uncharacterized protein</fullName>
    </submittedName>
</protein>
<dbReference type="AlphaFoldDB" id="A0A2P6S7Q4"/>
<sequence>MMYENDEVNDNFEFHICLFPDQLCKLKSNNIYMNVTVVVQTITQHKRKIQIKLIV</sequence>
<proteinExistence type="predicted"/>
<dbReference type="EMBL" id="PDCK01000039">
    <property type="protein sequence ID" value="PRQ54679.1"/>
    <property type="molecule type" value="Genomic_DNA"/>
</dbReference>
<gene>
    <name evidence="1" type="ORF">RchiOBHm_Chr1g0316361</name>
</gene>
<dbReference type="Gramene" id="PRQ54679">
    <property type="protein sequence ID" value="PRQ54679"/>
    <property type="gene ID" value="RchiOBHm_Chr1g0316361"/>
</dbReference>